<comment type="catalytic activity">
    <reaction evidence="6">
        <text>a uridine in tRNA + S-adenosyl-L-methionine = a 3-[(3S)-3-amino-3-carboxypropyl]uridine in tRNA + S-methyl-5'-thioadenosine + H(+)</text>
        <dbReference type="Rhea" id="RHEA:62432"/>
        <dbReference type="Rhea" id="RHEA-COMP:13339"/>
        <dbReference type="Rhea" id="RHEA-COMP:16092"/>
        <dbReference type="ChEBI" id="CHEBI:15378"/>
        <dbReference type="ChEBI" id="CHEBI:17509"/>
        <dbReference type="ChEBI" id="CHEBI:59789"/>
        <dbReference type="ChEBI" id="CHEBI:65315"/>
        <dbReference type="ChEBI" id="CHEBI:82930"/>
        <dbReference type="EC" id="2.5.1.25"/>
    </reaction>
</comment>
<dbReference type="InterPro" id="IPR039262">
    <property type="entry name" value="DTWD2/TAPT"/>
</dbReference>
<name>A0A8J6CH72_DIALT</name>
<evidence type="ECO:0000259" key="7">
    <source>
        <dbReference type="SMART" id="SM01144"/>
    </source>
</evidence>
<dbReference type="PANTHER" id="PTHR21392">
    <property type="entry name" value="TRNA-URIDINE AMINOCARBOXYPROPYLTRANSFERASE 2"/>
    <property type="match status" value="1"/>
</dbReference>
<comment type="caution">
    <text evidence="8">The sequence shown here is derived from an EMBL/GenBank/DDBJ whole genome shotgun (WGS) entry which is preliminary data.</text>
</comment>
<keyword evidence="9" id="KW-1185">Reference proteome</keyword>
<dbReference type="SMART" id="SM01144">
    <property type="entry name" value="DTW"/>
    <property type="match status" value="1"/>
</dbReference>
<accession>A0A8J6CH72</accession>
<keyword evidence="4" id="KW-0819">tRNA processing</keyword>
<dbReference type="EC" id="2.5.1.25" evidence="1"/>
<dbReference type="OMA" id="PHEPRSH"/>
<evidence type="ECO:0000313" key="9">
    <source>
        <dbReference type="Proteomes" id="UP000751190"/>
    </source>
</evidence>
<evidence type="ECO:0000256" key="1">
    <source>
        <dbReference type="ARBA" id="ARBA00012386"/>
    </source>
</evidence>
<reference evidence="8" key="1">
    <citation type="submission" date="2021-05" db="EMBL/GenBank/DDBJ databases">
        <title>The genome of the haptophyte Pavlova lutheri (Diacronema luteri, Pavlovales) - a model for lipid biosynthesis in eukaryotic algae.</title>
        <authorList>
            <person name="Hulatt C.J."/>
            <person name="Posewitz M.C."/>
        </authorList>
    </citation>
    <scope>NUCLEOTIDE SEQUENCE</scope>
    <source>
        <strain evidence="8">NIVA-4/92</strain>
    </source>
</reference>
<comment type="similarity">
    <text evidence="5">Belongs to the TDD superfamily. DTWD2 family.</text>
</comment>
<proteinExistence type="inferred from homology"/>
<dbReference type="Proteomes" id="UP000751190">
    <property type="component" value="Unassembled WGS sequence"/>
</dbReference>
<evidence type="ECO:0000256" key="5">
    <source>
        <dbReference type="ARBA" id="ARBA00034489"/>
    </source>
</evidence>
<dbReference type="GO" id="GO:0016432">
    <property type="term" value="F:tRNA-uridine aminocarboxypropyltransferase activity"/>
    <property type="evidence" value="ECO:0007669"/>
    <property type="project" value="UniProtKB-EC"/>
</dbReference>
<dbReference type="PANTHER" id="PTHR21392:SF0">
    <property type="entry name" value="TRNA-URIDINE AMINOCARBOXYPROPYLTRANSFERASE 2"/>
    <property type="match status" value="1"/>
</dbReference>
<evidence type="ECO:0000256" key="2">
    <source>
        <dbReference type="ARBA" id="ARBA00022679"/>
    </source>
</evidence>
<evidence type="ECO:0000256" key="4">
    <source>
        <dbReference type="ARBA" id="ARBA00022694"/>
    </source>
</evidence>
<keyword evidence="3" id="KW-0949">S-adenosyl-L-methionine</keyword>
<keyword evidence="2" id="KW-0808">Transferase</keyword>
<evidence type="ECO:0000256" key="6">
    <source>
        <dbReference type="ARBA" id="ARBA00048718"/>
    </source>
</evidence>
<dbReference type="OrthoDB" id="343463at2759"/>
<gene>
    <name evidence="8" type="ORF">KFE25_000754</name>
</gene>
<protein>
    <recommendedName>
        <fullName evidence="1">tRNA-uridine aminocarboxypropyltransferase</fullName>
        <ecNumber evidence="1">2.5.1.25</ecNumber>
    </recommendedName>
</protein>
<dbReference type="GO" id="GO:0008033">
    <property type="term" value="P:tRNA processing"/>
    <property type="evidence" value="ECO:0007669"/>
    <property type="project" value="UniProtKB-KW"/>
</dbReference>
<dbReference type="AlphaFoldDB" id="A0A8J6CH72"/>
<evidence type="ECO:0000313" key="8">
    <source>
        <dbReference type="EMBL" id="KAG8467438.1"/>
    </source>
</evidence>
<dbReference type="InterPro" id="IPR005636">
    <property type="entry name" value="DTW"/>
</dbReference>
<organism evidence="8 9">
    <name type="scientific">Diacronema lutheri</name>
    <name type="common">Unicellular marine alga</name>
    <name type="synonym">Monochrysis lutheri</name>
    <dbReference type="NCBI Taxonomy" id="2081491"/>
    <lineage>
        <taxon>Eukaryota</taxon>
        <taxon>Haptista</taxon>
        <taxon>Haptophyta</taxon>
        <taxon>Pavlovophyceae</taxon>
        <taxon>Pavlovales</taxon>
        <taxon>Pavlovaceae</taxon>
        <taxon>Diacronema</taxon>
    </lineage>
</organism>
<dbReference type="Pfam" id="PF03942">
    <property type="entry name" value="DTW"/>
    <property type="match status" value="1"/>
</dbReference>
<evidence type="ECO:0000256" key="3">
    <source>
        <dbReference type="ARBA" id="ARBA00022691"/>
    </source>
</evidence>
<sequence length="343" mass="37176">MLTARGRRPPSPACSPFVPAPEVSDYVTTIDAILRIALAAAADRDAVDIKSVPQHERNELLVKLTVGLRIAPAFERARCRYCFHSRCICSLMARPRALRHRIWVWIHNADLFRASNSGKLVASTCPSARLAVAGIPSTEAALLQLLAQKRPTTCVLFPAKHARTTAEYVQWLASGAQNGPCDETQCEAAPRRAMLPPAADCRAGGAMSTCARAQSGVLPPPLDIVVIDGTWTQVRGIVRRLPADLNFVRVNLGCTPSLFSARHQGLQREQLGFTSTLEACAALLDELGEPEAVSAALRESFMLNDDTVLLFKRGEQAQAYGSWLRRSDGVLVPLAVDVGGYVD</sequence>
<dbReference type="EMBL" id="JAGTXO010000006">
    <property type="protein sequence ID" value="KAG8467438.1"/>
    <property type="molecule type" value="Genomic_DNA"/>
</dbReference>
<feature type="domain" description="DTW" evidence="7">
    <location>
        <begin position="75"/>
        <end position="313"/>
    </location>
</feature>